<evidence type="ECO:0000313" key="3">
    <source>
        <dbReference type="Proteomes" id="UP000186922"/>
    </source>
</evidence>
<organism evidence="2 3">
    <name type="scientific">Ramazzottius varieornatus</name>
    <name type="common">Water bear</name>
    <name type="synonym">Tardigrade</name>
    <dbReference type="NCBI Taxonomy" id="947166"/>
    <lineage>
        <taxon>Eukaryota</taxon>
        <taxon>Metazoa</taxon>
        <taxon>Ecdysozoa</taxon>
        <taxon>Tardigrada</taxon>
        <taxon>Eutardigrada</taxon>
        <taxon>Parachela</taxon>
        <taxon>Hypsibioidea</taxon>
        <taxon>Ramazzottiidae</taxon>
        <taxon>Ramazzottius</taxon>
    </lineage>
</organism>
<sequence length="136" mass="15398">MMTYLRPVGQLSAPVNRGEGRCVIEWNQASDQGCCQRNMSIERTSIRLQFDIAVQPSSSSSAKLVDSDGRRCRKGLKSHHITGGRRRRTFPHKHTHHKHRSCPVTQTQRETLAGNFQMVHQSTTVGRCSQHPSHNN</sequence>
<dbReference type="AlphaFoldDB" id="A0A1D1UUJ2"/>
<protein>
    <submittedName>
        <fullName evidence="2">Uncharacterized protein</fullName>
    </submittedName>
</protein>
<accession>A0A1D1UUJ2</accession>
<gene>
    <name evidence="2" type="primary">RvY_03278-1</name>
    <name evidence="2" type="synonym">RvY_03278.1</name>
    <name evidence="2" type="ORF">RvY_03278</name>
</gene>
<dbReference type="EMBL" id="BDGG01000001">
    <property type="protein sequence ID" value="GAU90927.1"/>
    <property type="molecule type" value="Genomic_DNA"/>
</dbReference>
<comment type="caution">
    <text evidence="2">The sequence shown here is derived from an EMBL/GenBank/DDBJ whole genome shotgun (WGS) entry which is preliminary data.</text>
</comment>
<dbReference type="Proteomes" id="UP000186922">
    <property type="component" value="Unassembled WGS sequence"/>
</dbReference>
<evidence type="ECO:0000313" key="2">
    <source>
        <dbReference type="EMBL" id="GAU90927.1"/>
    </source>
</evidence>
<evidence type="ECO:0000256" key="1">
    <source>
        <dbReference type="SAM" id="MobiDB-lite"/>
    </source>
</evidence>
<proteinExistence type="predicted"/>
<keyword evidence="3" id="KW-1185">Reference proteome</keyword>
<reference evidence="2 3" key="1">
    <citation type="journal article" date="2016" name="Nat. Commun.">
        <title>Extremotolerant tardigrade genome and improved radiotolerance of human cultured cells by tardigrade-unique protein.</title>
        <authorList>
            <person name="Hashimoto T."/>
            <person name="Horikawa D.D."/>
            <person name="Saito Y."/>
            <person name="Kuwahara H."/>
            <person name="Kozuka-Hata H."/>
            <person name="Shin-I T."/>
            <person name="Minakuchi Y."/>
            <person name="Ohishi K."/>
            <person name="Motoyama A."/>
            <person name="Aizu T."/>
            <person name="Enomoto A."/>
            <person name="Kondo K."/>
            <person name="Tanaka S."/>
            <person name="Hara Y."/>
            <person name="Koshikawa S."/>
            <person name="Sagara H."/>
            <person name="Miura T."/>
            <person name="Yokobori S."/>
            <person name="Miyagawa K."/>
            <person name="Suzuki Y."/>
            <person name="Kubo T."/>
            <person name="Oyama M."/>
            <person name="Kohara Y."/>
            <person name="Fujiyama A."/>
            <person name="Arakawa K."/>
            <person name="Katayama T."/>
            <person name="Toyoda A."/>
            <person name="Kunieda T."/>
        </authorList>
    </citation>
    <scope>NUCLEOTIDE SEQUENCE [LARGE SCALE GENOMIC DNA]</scope>
    <source>
        <strain evidence="2 3">YOKOZUNA-1</strain>
    </source>
</reference>
<feature type="region of interest" description="Disordered" evidence="1">
    <location>
        <begin position="79"/>
        <end position="101"/>
    </location>
</feature>
<name>A0A1D1UUJ2_RAMVA</name>